<dbReference type="PANTHER" id="PTHR33055:SF3">
    <property type="entry name" value="PUTATIVE TRANSPOSASE FOR IS117-RELATED"/>
    <property type="match status" value="1"/>
</dbReference>
<dbReference type="GO" id="GO:0003677">
    <property type="term" value="F:DNA binding"/>
    <property type="evidence" value="ECO:0007669"/>
    <property type="project" value="InterPro"/>
</dbReference>
<evidence type="ECO:0000313" key="4">
    <source>
        <dbReference type="Proteomes" id="UP000001190"/>
    </source>
</evidence>
<dbReference type="InterPro" id="IPR047650">
    <property type="entry name" value="Transpos_IS110"/>
</dbReference>
<sequence>MPTVWAGVDTGKRTHHCVVLDRNGGVLLSRPVDNDETALLELIEAVVGVAAGREVCWATDLNAGGAAMLITLLAAHDQQLLYIPGRIVHHAAATYRGDGKTDAKNARIIADQARMRTDLQPVRRADPIATDLRLLTSRRTDVVCDRVRAINRLRQTLLEYFPPLERAFDYSKSKAALTLLSRYQTPDSLRRIGPTRLATWLKARGCRNSATVAQTAVQAAQTQHTTLPTQTVGAQLVPRLAAEITTIDAELAHVDNEITARFADHDSAEILTSMPGFGPVLAATFLAQIGGNLDGFDTVDRLACVAGLAPVPRDSGRISGNLHRPRRFNRRLLRPCYLAALSSLKNSPASRTFYDRKRAEGKSHKQALIALARRRINVIWAMLRDHTHYHEPDLVNTPLAA</sequence>
<dbReference type="STRING" id="216594.MMAR_3782"/>
<gene>
    <name evidence="3" type="ordered locus">MMAR_3782</name>
</gene>
<dbReference type="HOGENOM" id="CLU_036902_2_6_11"/>
<feature type="domain" description="Transposase IS116/IS110/IS902 C-terminal" evidence="2">
    <location>
        <begin position="268"/>
        <end position="354"/>
    </location>
</feature>
<dbReference type="Pfam" id="PF01548">
    <property type="entry name" value="DEDD_Tnp_IS110"/>
    <property type="match status" value="1"/>
</dbReference>
<dbReference type="Pfam" id="PF02371">
    <property type="entry name" value="Transposase_20"/>
    <property type="match status" value="1"/>
</dbReference>
<dbReference type="RefSeq" id="WP_012395388.1">
    <property type="nucleotide sequence ID" value="NC_010612.1"/>
</dbReference>
<name>B2HMH6_MYCMM</name>
<dbReference type="KEGG" id="mmi:MMAR_3782"/>
<dbReference type="eggNOG" id="COG3547">
    <property type="taxonomic scope" value="Bacteria"/>
</dbReference>
<dbReference type="InterPro" id="IPR003346">
    <property type="entry name" value="Transposase_20"/>
</dbReference>
<evidence type="ECO:0000259" key="2">
    <source>
        <dbReference type="Pfam" id="PF02371"/>
    </source>
</evidence>
<protein>
    <submittedName>
        <fullName evidence="3">Transposase</fullName>
    </submittedName>
</protein>
<evidence type="ECO:0000313" key="3">
    <source>
        <dbReference type="EMBL" id="ACC42196.1"/>
    </source>
</evidence>
<dbReference type="GO" id="GO:0006313">
    <property type="term" value="P:DNA transposition"/>
    <property type="evidence" value="ECO:0007669"/>
    <property type="project" value="InterPro"/>
</dbReference>
<organism evidence="3 4">
    <name type="scientific">Mycobacterium marinum (strain ATCC BAA-535 / M)</name>
    <dbReference type="NCBI Taxonomy" id="216594"/>
    <lineage>
        <taxon>Bacteria</taxon>
        <taxon>Bacillati</taxon>
        <taxon>Actinomycetota</taxon>
        <taxon>Actinomycetes</taxon>
        <taxon>Mycobacteriales</taxon>
        <taxon>Mycobacteriaceae</taxon>
        <taxon>Mycobacterium</taxon>
        <taxon>Mycobacterium ulcerans group</taxon>
    </lineage>
</organism>
<feature type="domain" description="Transposase IS110-like N-terminal" evidence="1">
    <location>
        <begin position="6"/>
        <end position="162"/>
    </location>
</feature>
<dbReference type="InterPro" id="IPR002525">
    <property type="entry name" value="Transp_IS110-like_N"/>
</dbReference>
<proteinExistence type="predicted"/>
<evidence type="ECO:0000259" key="1">
    <source>
        <dbReference type="Pfam" id="PF01548"/>
    </source>
</evidence>
<keyword evidence="4" id="KW-1185">Reference proteome</keyword>
<dbReference type="Proteomes" id="UP000001190">
    <property type="component" value="Chromosome"/>
</dbReference>
<dbReference type="GO" id="GO:0004803">
    <property type="term" value="F:transposase activity"/>
    <property type="evidence" value="ECO:0007669"/>
    <property type="project" value="InterPro"/>
</dbReference>
<dbReference type="OrthoDB" id="3188901at2"/>
<reference evidence="3 4" key="1">
    <citation type="journal article" date="2008" name="Genome Res.">
        <title>Insights from the complete genome sequence of Mycobacterium marinum on the evolution of Mycobacterium tuberculosis.</title>
        <authorList>
            <person name="Stinear T.P."/>
            <person name="Seemann T."/>
            <person name="Harrison P.F."/>
            <person name="Jenkin G.A."/>
            <person name="Davies J.K."/>
            <person name="Johnson P.D."/>
            <person name="Abdellah Z."/>
            <person name="Arrowsmith C."/>
            <person name="Chillingworth T."/>
            <person name="Churcher C."/>
            <person name="Clarke K."/>
            <person name="Cronin A."/>
            <person name="Davis P."/>
            <person name="Goodhead I."/>
            <person name="Holroyd N."/>
            <person name="Jagels K."/>
            <person name="Lord A."/>
            <person name="Moule S."/>
            <person name="Mungall K."/>
            <person name="Norbertczak H."/>
            <person name="Quail M.A."/>
            <person name="Rabbinowitsch E."/>
            <person name="Walker D."/>
            <person name="White B."/>
            <person name="Whitehead S."/>
            <person name="Small P.L."/>
            <person name="Brosch R."/>
            <person name="Ramakrishnan L."/>
            <person name="Fischbach M.A."/>
            <person name="Parkhill J."/>
            <person name="Cole S.T."/>
        </authorList>
    </citation>
    <scope>NUCLEOTIDE SEQUENCE [LARGE SCALE GENOMIC DNA]</scope>
    <source>
        <strain evidence="4">ATCC BAA-535 / M</strain>
    </source>
</reference>
<dbReference type="NCBIfam" id="NF033542">
    <property type="entry name" value="transpos_IS110"/>
    <property type="match status" value="1"/>
</dbReference>
<accession>B2HMH6</accession>
<dbReference type="PANTHER" id="PTHR33055">
    <property type="entry name" value="TRANSPOSASE FOR INSERTION SEQUENCE ELEMENT IS1111A"/>
    <property type="match status" value="1"/>
</dbReference>
<dbReference type="AlphaFoldDB" id="B2HMH6"/>
<dbReference type="EMBL" id="CP000854">
    <property type="protein sequence ID" value="ACC42196.1"/>
    <property type="molecule type" value="Genomic_DNA"/>
</dbReference>